<evidence type="ECO:0000256" key="3">
    <source>
        <dbReference type="ARBA" id="ARBA00022692"/>
    </source>
</evidence>
<dbReference type="CDD" id="cd06580">
    <property type="entry name" value="TM_PBP1_transp_TpRbsC_like"/>
    <property type="match status" value="1"/>
</dbReference>
<evidence type="ECO:0000256" key="5">
    <source>
        <dbReference type="ARBA" id="ARBA00023136"/>
    </source>
</evidence>
<dbReference type="Proteomes" id="UP001332192">
    <property type="component" value="Chromosome"/>
</dbReference>
<evidence type="ECO:0008006" key="9">
    <source>
        <dbReference type="Google" id="ProtNLM"/>
    </source>
</evidence>
<feature type="transmembrane region" description="Helical" evidence="6">
    <location>
        <begin position="315"/>
        <end position="334"/>
    </location>
</feature>
<keyword evidence="3 6" id="KW-0812">Transmembrane</keyword>
<feature type="transmembrane region" description="Helical" evidence="6">
    <location>
        <begin position="107"/>
        <end position="128"/>
    </location>
</feature>
<keyword evidence="4 6" id="KW-1133">Transmembrane helix</keyword>
<evidence type="ECO:0000313" key="8">
    <source>
        <dbReference type="Proteomes" id="UP001332192"/>
    </source>
</evidence>
<keyword evidence="2" id="KW-1003">Cell membrane</keyword>
<feature type="transmembrane region" description="Helical" evidence="6">
    <location>
        <begin position="58"/>
        <end position="77"/>
    </location>
</feature>
<dbReference type="InterPro" id="IPR001851">
    <property type="entry name" value="ABC_transp_permease"/>
</dbReference>
<name>A0ABZ1BYW5_9FIRM</name>
<organism evidence="7 8">
    <name type="scientific">Carboxydichorda subterranea</name>
    <dbReference type="NCBI Taxonomy" id="3109565"/>
    <lineage>
        <taxon>Bacteria</taxon>
        <taxon>Bacillati</taxon>
        <taxon>Bacillota</taxon>
        <taxon>Limnochordia</taxon>
        <taxon>Limnochordales</taxon>
        <taxon>Geochordaceae</taxon>
        <taxon>Carboxydichorda</taxon>
    </lineage>
</organism>
<reference evidence="7 8" key="1">
    <citation type="journal article" date="2024" name="Front. Microbiol.">
        <title>Novel thermophilic genera Geochorda gen. nov. and Carboxydochorda gen. nov. from the deep terrestrial subsurface reveal the ecophysiological diversity in the class Limnochordia.</title>
        <authorList>
            <person name="Karnachuk O.V."/>
            <person name="Lukina A.P."/>
            <person name="Avakyan M.R."/>
            <person name="Kadnikov V.V."/>
            <person name="Begmatov S."/>
            <person name="Beletsky A.V."/>
            <person name="Vlasova K.G."/>
            <person name="Novikov A.A."/>
            <person name="Shcherbakova V.A."/>
            <person name="Mardanov A.V."/>
            <person name="Ravin N.V."/>
        </authorList>
    </citation>
    <scope>NUCLEOTIDE SEQUENCE [LARGE SCALE GENOMIC DNA]</scope>
    <source>
        <strain evidence="7 8">L945</strain>
    </source>
</reference>
<evidence type="ECO:0000313" key="7">
    <source>
        <dbReference type="EMBL" id="WRP17918.1"/>
    </source>
</evidence>
<gene>
    <name evidence="7" type="ORF">U7230_02580</name>
</gene>
<feature type="transmembrane region" description="Helical" evidence="6">
    <location>
        <begin position="84"/>
        <end position="101"/>
    </location>
</feature>
<dbReference type="Pfam" id="PF02653">
    <property type="entry name" value="BPD_transp_2"/>
    <property type="match status" value="1"/>
</dbReference>
<keyword evidence="8" id="KW-1185">Reference proteome</keyword>
<keyword evidence="5 6" id="KW-0472">Membrane</keyword>
<comment type="subcellular location">
    <subcellularLocation>
        <location evidence="1">Cell membrane</location>
        <topology evidence="1">Multi-pass membrane protein</topology>
    </subcellularLocation>
</comment>
<evidence type="ECO:0000256" key="6">
    <source>
        <dbReference type="SAM" id="Phobius"/>
    </source>
</evidence>
<feature type="transmembrane region" description="Helical" evidence="6">
    <location>
        <begin position="235"/>
        <end position="258"/>
    </location>
</feature>
<dbReference type="PANTHER" id="PTHR47089:SF1">
    <property type="entry name" value="GUANOSINE ABC TRANSPORTER PERMEASE PROTEIN NUPP"/>
    <property type="match status" value="1"/>
</dbReference>
<protein>
    <recommendedName>
        <fullName evidence="9">Nucleoside ABC transporter membrane protein</fullName>
    </recommendedName>
</protein>
<evidence type="ECO:0000256" key="1">
    <source>
        <dbReference type="ARBA" id="ARBA00004651"/>
    </source>
</evidence>
<sequence>MRETLRQLALGLAGIVLALAAGAVALAARGQAPLDVYRVLFRYAAGSWYDLSNSLHNAVPLILTGLAAAVGFGSGVVNLGQQGQLLLGALATALVGVALPLPPAPALAVGIAAGMLAGALWGALAAWMRHRLGMDEFITTLILNFVAVYATGYLVTYPLMDPKAYTPMTVQVLPAYWLPRLSASAELDAGMLLAGAAVLAMALAARYTPLGYEWRMMGLNALAAKLAGIDTARNVSLALWVGGALSGLAGALLVMGGVQHRFVDGMAANYAWDGIMVAIIGQTGVVATTLYALFFGALQTGSLGMEFEVGVPSEFSMVVQALVVVFAVAGPLLLDRTLTRWALRRVEKEVVSPGAGHGAAGGGA</sequence>
<feature type="transmembrane region" description="Helical" evidence="6">
    <location>
        <begin position="187"/>
        <end position="205"/>
    </location>
</feature>
<proteinExistence type="predicted"/>
<dbReference type="EMBL" id="CP141615">
    <property type="protein sequence ID" value="WRP17918.1"/>
    <property type="molecule type" value="Genomic_DNA"/>
</dbReference>
<dbReference type="PANTHER" id="PTHR47089">
    <property type="entry name" value="ABC TRANSPORTER, PERMEASE PROTEIN"/>
    <property type="match status" value="1"/>
</dbReference>
<evidence type="ECO:0000256" key="4">
    <source>
        <dbReference type="ARBA" id="ARBA00022989"/>
    </source>
</evidence>
<accession>A0ABZ1BYW5</accession>
<feature type="transmembrane region" description="Helical" evidence="6">
    <location>
        <begin position="140"/>
        <end position="160"/>
    </location>
</feature>
<dbReference type="RefSeq" id="WP_324717189.1">
    <property type="nucleotide sequence ID" value="NZ_CP141615.1"/>
</dbReference>
<evidence type="ECO:0000256" key="2">
    <source>
        <dbReference type="ARBA" id="ARBA00022475"/>
    </source>
</evidence>
<feature type="transmembrane region" description="Helical" evidence="6">
    <location>
        <begin position="270"/>
        <end position="295"/>
    </location>
</feature>